<evidence type="ECO:0000313" key="2">
    <source>
        <dbReference type="Proteomes" id="UP000217507"/>
    </source>
</evidence>
<dbReference type="AlphaFoldDB" id="A0A1Z4KNC3"/>
<proteinExistence type="predicted"/>
<name>A0A1Z4KNC3_ANAVA</name>
<accession>A0A1Z4KNC3</accession>
<protein>
    <submittedName>
        <fullName evidence="1">Uncharacterized protein</fullName>
    </submittedName>
</protein>
<organism evidence="1 2">
    <name type="scientific">Trichormus variabilis NIES-23</name>
    <dbReference type="NCBI Taxonomy" id="1973479"/>
    <lineage>
        <taxon>Bacteria</taxon>
        <taxon>Bacillati</taxon>
        <taxon>Cyanobacteriota</taxon>
        <taxon>Cyanophyceae</taxon>
        <taxon>Nostocales</taxon>
        <taxon>Nostocaceae</taxon>
        <taxon>Trichormus</taxon>
    </lineage>
</organism>
<sequence>MQAREILRGSDFQYPLQNAEMLVRSLIANQEIVEVTGVEINSIDKGLEIILETTKGEQLQIIPKQDDNAYLVDIAALHKCGMN</sequence>
<dbReference type="EMBL" id="AP018216">
    <property type="protein sequence ID" value="BAY70505.1"/>
    <property type="molecule type" value="Genomic_DNA"/>
</dbReference>
<reference evidence="1 2" key="1">
    <citation type="submission" date="2017-06" db="EMBL/GenBank/DDBJ databases">
        <title>Genome sequencing of cyanobaciteial culture collection at National Institute for Environmental Studies (NIES).</title>
        <authorList>
            <person name="Hirose Y."/>
            <person name="Shimura Y."/>
            <person name="Fujisawa T."/>
            <person name="Nakamura Y."/>
            <person name="Kawachi M."/>
        </authorList>
    </citation>
    <scope>NUCLEOTIDE SEQUENCE [LARGE SCALE GENOMIC DNA]</scope>
    <source>
        <strain evidence="1 2">NIES-23</strain>
    </source>
</reference>
<evidence type="ECO:0000313" key="1">
    <source>
        <dbReference type="EMBL" id="BAY70505.1"/>
    </source>
</evidence>
<gene>
    <name evidence="1" type="ORF">NIES23_33090</name>
</gene>
<dbReference type="Proteomes" id="UP000217507">
    <property type="component" value="Chromosome"/>
</dbReference>